<dbReference type="Pfam" id="PF08174">
    <property type="entry name" value="Anillin"/>
    <property type="match status" value="1"/>
</dbReference>
<dbReference type="AlphaFoldDB" id="A0A0N5AVX3"/>
<dbReference type="WBParaSite" id="SMUV_0000905201-mRNA-1">
    <property type="protein sequence ID" value="SMUV_0000905201-mRNA-1"/>
    <property type="gene ID" value="SMUV_0000905201"/>
</dbReference>
<keyword evidence="3" id="KW-1185">Reference proteome</keyword>
<dbReference type="STRING" id="451379.A0A0N5AVX3"/>
<proteinExistence type="predicted"/>
<dbReference type="PANTHER" id="PTHR21538">
    <property type="entry name" value="ANILLIN/RHOTEKIN RTKN"/>
    <property type="match status" value="1"/>
</dbReference>
<feature type="transmembrane region" description="Helical" evidence="1">
    <location>
        <begin position="251"/>
        <end position="269"/>
    </location>
</feature>
<protein>
    <submittedName>
        <fullName evidence="4">PH domain-containing protein</fullName>
    </submittedName>
</protein>
<dbReference type="InterPro" id="IPR001849">
    <property type="entry name" value="PH_domain"/>
</dbReference>
<name>A0A0N5AVX3_9BILA</name>
<keyword evidence="1" id="KW-0472">Membrane</keyword>
<dbReference type="InterPro" id="IPR051364">
    <property type="entry name" value="Cytokinesis/Rho-signaling"/>
</dbReference>
<dbReference type="Gene3D" id="2.30.29.30">
    <property type="entry name" value="Pleckstrin-homology domain (PH domain)/Phosphotyrosine-binding domain (PTB)"/>
    <property type="match status" value="1"/>
</dbReference>
<dbReference type="PROSITE" id="PS50003">
    <property type="entry name" value="PH_DOMAIN"/>
    <property type="match status" value="1"/>
</dbReference>
<dbReference type="GO" id="GO:0005826">
    <property type="term" value="C:actomyosin contractile ring"/>
    <property type="evidence" value="ECO:0007669"/>
    <property type="project" value="TreeGrafter"/>
</dbReference>
<dbReference type="GO" id="GO:0000915">
    <property type="term" value="P:actomyosin contractile ring assembly"/>
    <property type="evidence" value="ECO:0007669"/>
    <property type="project" value="TreeGrafter"/>
</dbReference>
<evidence type="ECO:0000256" key="1">
    <source>
        <dbReference type="SAM" id="Phobius"/>
    </source>
</evidence>
<dbReference type="InterPro" id="IPR012966">
    <property type="entry name" value="AHD"/>
</dbReference>
<dbReference type="InterPro" id="IPR011993">
    <property type="entry name" value="PH-like_dom_sf"/>
</dbReference>
<dbReference type="GO" id="GO:0000281">
    <property type="term" value="P:mitotic cytokinesis"/>
    <property type="evidence" value="ECO:0007669"/>
    <property type="project" value="TreeGrafter"/>
</dbReference>
<organism evidence="3 4">
    <name type="scientific">Syphacia muris</name>
    <dbReference type="NCBI Taxonomy" id="451379"/>
    <lineage>
        <taxon>Eukaryota</taxon>
        <taxon>Metazoa</taxon>
        <taxon>Ecdysozoa</taxon>
        <taxon>Nematoda</taxon>
        <taxon>Chromadorea</taxon>
        <taxon>Rhabditida</taxon>
        <taxon>Spirurina</taxon>
        <taxon>Oxyuridomorpha</taxon>
        <taxon>Oxyuroidea</taxon>
        <taxon>Oxyuridae</taxon>
        <taxon>Syphacia</taxon>
    </lineage>
</organism>
<accession>A0A0N5AVX3</accession>
<dbReference type="Pfam" id="PF00169">
    <property type="entry name" value="PH"/>
    <property type="match status" value="1"/>
</dbReference>
<keyword evidence="1" id="KW-1133">Transmembrane helix</keyword>
<feature type="domain" description="PH" evidence="2">
    <location>
        <begin position="187"/>
        <end position="289"/>
    </location>
</feature>
<keyword evidence="1" id="KW-0812">Transmembrane</keyword>
<dbReference type="SUPFAM" id="SSF50729">
    <property type="entry name" value="PH domain-like"/>
    <property type="match status" value="1"/>
</dbReference>
<dbReference type="SMART" id="SM00233">
    <property type="entry name" value="PH"/>
    <property type="match status" value="1"/>
</dbReference>
<reference evidence="4" key="1">
    <citation type="submission" date="2017-02" db="UniProtKB">
        <authorList>
            <consortium name="WormBaseParasite"/>
        </authorList>
    </citation>
    <scope>IDENTIFICATION</scope>
</reference>
<evidence type="ECO:0000313" key="3">
    <source>
        <dbReference type="Proteomes" id="UP000046393"/>
    </source>
</evidence>
<dbReference type="Proteomes" id="UP000046393">
    <property type="component" value="Unplaced"/>
</dbReference>
<dbReference type="GO" id="GO:0031106">
    <property type="term" value="P:septin ring organization"/>
    <property type="evidence" value="ECO:0007669"/>
    <property type="project" value="TreeGrafter"/>
</dbReference>
<evidence type="ECO:0000313" key="4">
    <source>
        <dbReference type="WBParaSite" id="SMUV_0000905201-mRNA-1"/>
    </source>
</evidence>
<sequence length="293" mass="33443">MIQREIQRVKELQLSNKPRLPVYNKGDSGHINIYSITVKLNRNFCLHESYAFLVLMKTDDVIEATDLVTLMDTRTMRVNSVHFNDQIQFGNLPSDFSLKLEVFALVGFLSFESCSVSAKLLLSPCKLRKANLNGSVIGTTGFTSCGYTHITKTRAGDFEVYLDATEYPLEGTINVKSSWSSTTTSASVDFSGFLAMYEVIADLGSWSRYWAVLQNGVINFWRDPNDEASSKVKKADLNFYFFYCRRMSGHFFFFFDVCMLAQFSCRIFLSADSKEMLDSWIDVLNRSLKRIDK</sequence>
<evidence type="ECO:0000259" key="2">
    <source>
        <dbReference type="PROSITE" id="PS50003"/>
    </source>
</evidence>
<dbReference type="PANTHER" id="PTHR21538:SF23">
    <property type="entry name" value="ANILLIN"/>
    <property type="match status" value="1"/>
</dbReference>